<sequence>MELNPVPRIAACSFRPARLARAPCVVTGNVDAWPALQRWQPAYLKTAVGARKVAVREISGAPRNVYQNMLAGGKILFSDYLDWVVEIAGAEDIRAIAAAGADTAQLTRAIGACGFESTYYLDVSLGALSPLLLADTAVPPWFALPPVDTIFWCGILGTSSGLHADIKPNCNVQVFGNKTFIMFAPSQARWLYPVPRMTHCRFDPNVPDFERFPLARRAVGWKCTLHAGESLYIPVGWYHQVTVASPWAINVNFFWPRPFPQGLATPQLWGQLVQRGWGSLWRAYADLRRLAPKEQQPALTGKDKE</sequence>
<dbReference type="InterPro" id="IPR003347">
    <property type="entry name" value="JmjC_dom"/>
</dbReference>
<dbReference type="SMART" id="SM00558">
    <property type="entry name" value="JmjC"/>
    <property type="match status" value="1"/>
</dbReference>
<evidence type="ECO:0000313" key="3">
    <source>
        <dbReference type="Proteomes" id="UP000295294"/>
    </source>
</evidence>
<reference evidence="2 3" key="1">
    <citation type="submission" date="2019-03" db="EMBL/GenBank/DDBJ databases">
        <title>Efficiently degradation of phenoxyalkanoic acid herbicides by Cupriavidus oxalaticus strain X32.</title>
        <authorList>
            <person name="Sheng X."/>
        </authorList>
    </citation>
    <scope>NUCLEOTIDE SEQUENCE [LARGE SCALE GENOMIC DNA]</scope>
    <source>
        <strain evidence="2 3">X32</strain>
        <plasmid evidence="2 3">unnamed1</plasmid>
    </source>
</reference>
<protein>
    <submittedName>
        <fullName evidence="2">Cupin-like domain-containing protein</fullName>
    </submittedName>
</protein>
<feature type="domain" description="JmjC" evidence="1">
    <location>
        <begin position="127"/>
        <end position="272"/>
    </location>
</feature>
<dbReference type="OrthoDB" id="479699at2"/>
<dbReference type="KEGG" id="cox:E0W60_29615"/>
<geneLocation type="plasmid" evidence="2">
    <name>unnamed1</name>
</geneLocation>
<name>A0A4P7LS05_9BURK</name>
<evidence type="ECO:0000259" key="1">
    <source>
        <dbReference type="PROSITE" id="PS51184"/>
    </source>
</evidence>
<proteinExistence type="predicted"/>
<keyword evidence="2" id="KW-0614">Plasmid</keyword>
<dbReference type="Gene3D" id="2.60.120.650">
    <property type="entry name" value="Cupin"/>
    <property type="match status" value="1"/>
</dbReference>
<accession>A0A4P7LS05</accession>
<dbReference type="Proteomes" id="UP000295294">
    <property type="component" value="Plasmid unnamed1"/>
</dbReference>
<dbReference type="PANTHER" id="PTHR12461:SF105">
    <property type="entry name" value="HYPOXIA-INDUCIBLE FACTOR 1-ALPHA INHIBITOR"/>
    <property type="match status" value="1"/>
</dbReference>
<dbReference type="InterPro" id="IPR041667">
    <property type="entry name" value="Cupin_8"/>
</dbReference>
<dbReference type="SUPFAM" id="SSF51197">
    <property type="entry name" value="Clavaminate synthase-like"/>
    <property type="match status" value="1"/>
</dbReference>
<evidence type="ECO:0000313" key="2">
    <source>
        <dbReference type="EMBL" id="QBY55261.1"/>
    </source>
</evidence>
<dbReference type="RefSeq" id="WP_135706536.1">
    <property type="nucleotide sequence ID" value="NZ_CP038636.1"/>
</dbReference>
<gene>
    <name evidence="2" type="ORF">E0W60_29615</name>
</gene>
<dbReference type="PANTHER" id="PTHR12461">
    <property type="entry name" value="HYPOXIA-INDUCIBLE FACTOR 1 ALPHA INHIBITOR-RELATED"/>
    <property type="match status" value="1"/>
</dbReference>
<dbReference type="AlphaFoldDB" id="A0A4P7LS05"/>
<dbReference type="Pfam" id="PF13621">
    <property type="entry name" value="Cupin_8"/>
    <property type="match status" value="1"/>
</dbReference>
<organism evidence="2 3">
    <name type="scientific">Cupriavidus oxalaticus</name>
    <dbReference type="NCBI Taxonomy" id="96344"/>
    <lineage>
        <taxon>Bacteria</taxon>
        <taxon>Pseudomonadati</taxon>
        <taxon>Pseudomonadota</taxon>
        <taxon>Betaproteobacteria</taxon>
        <taxon>Burkholderiales</taxon>
        <taxon>Burkholderiaceae</taxon>
        <taxon>Cupriavidus</taxon>
    </lineage>
</organism>
<dbReference type="EMBL" id="CP038636">
    <property type="protein sequence ID" value="QBY55261.1"/>
    <property type="molecule type" value="Genomic_DNA"/>
</dbReference>
<dbReference type="PROSITE" id="PS51184">
    <property type="entry name" value="JMJC"/>
    <property type="match status" value="1"/>
</dbReference>